<dbReference type="AlphaFoldDB" id="A0A2N0VMI5"/>
<reference evidence="8 9" key="1">
    <citation type="submission" date="2017-11" db="EMBL/GenBank/DDBJ databases">
        <title>Rhodohalobacter 15182 sp. nov., isolated from a salt lake.</title>
        <authorList>
            <person name="Han S."/>
        </authorList>
    </citation>
    <scope>NUCLEOTIDE SEQUENCE [LARGE SCALE GENOMIC DNA]</scope>
    <source>
        <strain evidence="8 9">15182</strain>
    </source>
</reference>
<dbReference type="InterPro" id="IPR052027">
    <property type="entry name" value="PspC"/>
</dbReference>
<dbReference type="Pfam" id="PF04024">
    <property type="entry name" value="PspC"/>
    <property type="match status" value="1"/>
</dbReference>
<accession>A0A2N0VMI5</accession>
<keyword evidence="3 6" id="KW-0812">Transmembrane</keyword>
<keyword evidence="9" id="KW-1185">Reference proteome</keyword>
<keyword evidence="5 6" id="KW-0472">Membrane</keyword>
<evidence type="ECO:0000313" key="8">
    <source>
        <dbReference type="EMBL" id="PKD45354.1"/>
    </source>
</evidence>
<keyword evidence="2" id="KW-1003">Cell membrane</keyword>
<sequence>MKSRTDSKIAGVCGGLAKYLGMNSTVVRILFLVAFFMSSGTALLAYIAMSIVMPKEPISLMDDFN</sequence>
<name>A0A2N0VMI5_9BACT</name>
<dbReference type="OrthoDB" id="5772680at2"/>
<evidence type="ECO:0000256" key="6">
    <source>
        <dbReference type="SAM" id="Phobius"/>
    </source>
</evidence>
<proteinExistence type="predicted"/>
<evidence type="ECO:0000256" key="4">
    <source>
        <dbReference type="ARBA" id="ARBA00022989"/>
    </source>
</evidence>
<evidence type="ECO:0000313" key="9">
    <source>
        <dbReference type="Proteomes" id="UP000233398"/>
    </source>
</evidence>
<keyword evidence="4 6" id="KW-1133">Transmembrane helix</keyword>
<feature type="transmembrane region" description="Helical" evidence="6">
    <location>
        <begin position="29"/>
        <end position="52"/>
    </location>
</feature>
<evidence type="ECO:0000259" key="7">
    <source>
        <dbReference type="Pfam" id="PF04024"/>
    </source>
</evidence>
<gene>
    <name evidence="8" type="ORF">CWD77_03390</name>
</gene>
<evidence type="ECO:0000256" key="3">
    <source>
        <dbReference type="ARBA" id="ARBA00022692"/>
    </source>
</evidence>
<organism evidence="8 9">
    <name type="scientific">Rhodohalobacter barkolensis</name>
    <dbReference type="NCBI Taxonomy" id="2053187"/>
    <lineage>
        <taxon>Bacteria</taxon>
        <taxon>Pseudomonadati</taxon>
        <taxon>Balneolota</taxon>
        <taxon>Balneolia</taxon>
        <taxon>Balneolales</taxon>
        <taxon>Balneolaceae</taxon>
        <taxon>Rhodohalobacter</taxon>
    </lineage>
</organism>
<dbReference type="InterPro" id="IPR007168">
    <property type="entry name" value="Phageshock_PspC_N"/>
</dbReference>
<evidence type="ECO:0000256" key="2">
    <source>
        <dbReference type="ARBA" id="ARBA00022475"/>
    </source>
</evidence>
<comment type="caution">
    <text evidence="8">The sequence shown here is derived from an EMBL/GenBank/DDBJ whole genome shotgun (WGS) entry which is preliminary data.</text>
</comment>
<dbReference type="Proteomes" id="UP000233398">
    <property type="component" value="Unassembled WGS sequence"/>
</dbReference>
<dbReference type="PANTHER" id="PTHR33885">
    <property type="entry name" value="PHAGE SHOCK PROTEIN C"/>
    <property type="match status" value="1"/>
</dbReference>
<protein>
    <submittedName>
        <fullName evidence="8">PspC domain-containing protein</fullName>
    </submittedName>
</protein>
<dbReference type="PANTHER" id="PTHR33885:SF3">
    <property type="entry name" value="PHAGE SHOCK PROTEIN C"/>
    <property type="match status" value="1"/>
</dbReference>
<comment type="subcellular location">
    <subcellularLocation>
        <location evidence="1">Cell membrane</location>
        <topology evidence="1">Single-pass membrane protein</topology>
    </subcellularLocation>
</comment>
<feature type="domain" description="Phage shock protein PspC N-terminal" evidence="7">
    <location>
        <begin position="1"/>
        <end position="56"/>
    </location>
</feature>
<dbReference type="GO" id="GO:0005886">
    <property type="term" value="C:plasma membrane"/>
    <property type="evidence" value="ECO:0007669"/>
    <property type="project" value="UniProtKB-SubCell"/>
</dbReference>
<evidence type="ECO:0000256" key="5">
    <source>
        <dbReference type="ARBA" id="ARBA00023136"/>
    </source>
</evidence>
<dbReference type="EMBL" id="PISP01000001">
    <property type="protein sequence ID" value="PKD45354.1"/>
    <property type="molecule type" value="Genomic_DNA"/>
</dbReference>
<evidence type="ECO:0000256" key="1">
    <source>
        <dbReference type="ARBA" id="ARBA00004162"/>
    </source>
</evidence>